<dbReference type="InterPro" id="IPR002347">
    <property type="entry name" value="SDR_fam"/>
</dbReference>
<dbReference type="PANTHER" id="PTHR44196:SF2">
    <property type="entry name" value="SHORT-CHAIN DEHYDROGENASE-RELATED"/>
    <property type="match status" value="1"/>
</dbReference>
<dbReference type="CDD" id="cd05233">
    <property type="entry name" value="SDR_c"/>
    <property type="match status" value="1"/>
</dbReference>
<proteinExistence type="inferred from homology"/>
<dbReference type="InterPro" id="IPR036291">
    <property type="entry name" value="NAD(P)-bd_dom_sf"/>
</dbReference>
<evidence type="ECO:0000256" key="3">
    <source>
        <dbReference type="RuleBase" id="RU000363"/>
    </source>
</evidence>
<dbReference type="PIRSF" id="PIRSF000126">
    <property type="entry name" value="11-beta-HSD1"/>
    <property type="match status" value="1"/>
</dbReference>
<name>A0A6P2CIK3_9NOCA</name>
<dbReference type="SUPFAM" id="SSF51735">
    <property type="entry name" value="NAD(P)-binding Rossmann-fold domains"/>
    <property type="match status" value="1"/>
</dbReference>
<dbReference type="Proteomes" id="UP000471120">
    <property type="component" value="Unassembled WGS sequence"/>
</dbReference>
<dbReference type="Pfam" id="PF00106">
    <property type="entry name" value="adh_short"/>
    <property type="match status" value="1"/>
</dbReference>
<organism evidence="4 5">
    <name type="scientific">Rhodococcus rhodnii</name>
    <dbReference type="NCBI Taxonomy" id="38312"/>
    <lineage>
        <taxon>Bacteria</taxon>
        <taxon>Bacillati</taxon>
        <taxon>Actinomycetota</taxon>
        <taxon>Actinomycetes</taxon>
        <taxon>Mycobacteriales</taxon>
        <taxon>Nocardiaceae</taxon>
        <taxon>Rhodococcus</taxon>
    </lineage>
</organism>
<accession>A0A6P2CIK3</accession>
<gene>
    <name evidence="4" type="ORF">DW322_20735</name>
</gene>
<dbReference type="EMBL" id="QRCM01000001">
    <property type="protein sequence ID" value="TXG92153.1"/>
    <property type="molecule type" value="Genomic_DNA"/>
</dbReference>
<dbReference type="PRINTS" id="PR00080">
    <property type="entry name" value="SDRFAMILY"/>
</dbReference>
<dbReference type="PRINTS" id="PR00081">
    <property type="entry name" value="GDHRDH"/>
</dbReference>
<dbReference type="Gene3D" id="3.40.50.720">
    <property type="entry name" value="NAD(P)-binding Rossmann-like Domain"/>
    <property type="match status" value="1"/>
</dbReference>
<sequence length="271" mass="28480">MATTQPHSRPVAVVTGPTSGIGAGFARRLASLGYDLVLVARDTQRLTELADDLHARYTARCDTITADLATAEGRDAVAQRLHSGVDVLVNNAGFGTSGEFWTLDPATLRAQVDVNVTAVVELTRAALPAMVASGGGAVVNVASVAGLIPGRGSTYPASKAYVVAFTRGLVDDLDGTGVDVLAVCPGLVRTEFHDRAGMAAPRVPEFLWRDVDDVVDTALEDLRKGRTTSIAGLPYKAVVVLARILPVGLAHRVARFVVRRSTGTRRGTTPE</sequence>
<dbReference type="RefSeq" id="WP_010838138.1">
    <property type="nucleotide sequence ID" value="NZ_QRCM01000001.1"/>
</dbReference>
<dbReference type="PANTHER" id="PTHR44196">
    <property type="entry name" value="DEHYDROGENASE/REDUCTASE SDR FAMILY MEMBER 7B"/>
    <property type="match status" value="1"/>
</dbReference>
<evidence type="ECO:0000313" key="4">
    <source>
        <dbReference type="EMBL" id="TXG92153.1"/>
    </source>
</evidence>
<reference evidence="4 5" key="1">
    <citation type="submission" date="2018-07" db="EMBL/GenBank/DDBJ databases">
        <title>Genome sequence of Rhodococcus rhodnii ATCC 35071 from Rhodnius prolixus.</title>
        <authorList>
            <person name="Patel V."/>
            <person name="Vogel K.J."/>
        </authorList>
    </citation>
    <scope>NUCLEOTIDE SEQUENCE [LARGE SCALE GENOMIC DNA]</scope>
    <source>
        <strain evidence="4 5">ATCC 35071</strain>
    </source>
</reference>
<evidence type="ECO:0000256" key="2">
    <source>
        <dbReference type="ARBA" id="ARBA00023002"/>
    </source>
</evidence>
<evidence type="ECO:0000313" key="5">
    <source>
        <dbReference type="Proteomes" id="UP000471120"/>
    </source>
</evidence>
<protein>
    <submittedName>
        <fullName evidence="4">SDR family oxidoreductase</fullName>
    </submittedName>
</protein>
<evidence type="ECO:0000256" key="1">
    <source>
        <dbReference type="ARBA" id="ARBA00006484"/>
    </source>
</evidence>
<keyword evidence="2" id="KW-0560">Oxidoreductase</keyword>
<dbReference type="AlphaFoldDB" id="A0A6P2CIK3"/>
<dbReference type="GO" id="GO:0016491">
    <property type="term" value="F:oxidoreductase activity"/>
    <property type="evidence" value="ECO:0007669"/>
    <property type="project" value="UniProtKB-KW"/>
</dbReference>
<comment type="caution">
    <text evidence="4">The sequence shown here is derived from an EMBL/GenBank/DDBJ whole genome shotgun (WGS) entry which is preliminary data.</text>
</comment>
<comment type="similarity">
    <text evidence="1 3">Belongs to the short-chain dehydrogenases/reductases (SDR) family.</text>
</comment>
<dbReference type="GO" id="GO:0016020">
    <property type="term" value="C:membrane"/>
    <property type="evidence" value="ECO:0007669"/>
    <property type="project" value="TreeGrafter"/>
</dbReference>